<dbReference type="Proteomes" id="UP000272690">
    <property type="component" value="Chromosome"/>
</dbReference>
<sequence>MIKIFKAEQWNLDILLPLFEEYRLAHGMVENPERTLTFLTNRIRFSESIFFLALDEDKKAVGFIQLYPRLSSLQLQRYWQLTDIFVRNINHKNDVYTALISKAKEFVSYTQSTRLTVEQDIQRHHLLENEGFKLNPKKSVFELNLAG</sequence>
<reference evidence="1 2" key="1">
    <citation type="submission" date="2018-12" db="EMBL/GenBank/DDBJ databases">
        <authorList>
            <consortium name="Pathogen Informatics"/>
        </authorList>
    </citation>
    <scope>NUCLEOTIDE SEQUENCE [LARGE SCALE GENOMIC DNA]</scope>
    <source>
        <strain evidence="1 2">NCTC5906</strain>
    </source>
</reference>
<dbReference type="EMBL" id="LR134327">
    <property type="protein sequence ID" value="VEF42333.1"/>
    <property type="molecule type" value="Genomic_DNA"/>
</dbReference>
<organism evidence="1 2">
    <name type="scientific">Aggregatibacter aphrophilus ATCC 33389</name>
    <dbReference type="NCBI Taxonomy" id="985008"/>
    <lineage>
        <taxon>Bacteria</taxon>
        <taxon>Pseudomonadati</taxon>
        <taxon>Pseudomonadota</taxon>
        <taxon>Gammaproteobacteria</taxon>
        <taxon>Pasteurellales</taxon>
        <taxon>Pasteurellaceae</taxon>
        <taxon>Aggregatibacter</taxon>
    </lineage>
</organism>
<name>A0A3S5ECR4_AGGAP</name>
<dbReference type="SUPFAM" id="SSF55729">
    <property type="entry name" value="Acyl-CoA N-acyltransferases (Nat)"/>
    <property type="match status" value="1"/>
</dbReference>
<dbReference type="RefSeq" id="WP_005704364.1">
    <property type="nucleotide sequence ID" value="NZ_AEWB02000016.1"/>
</dbReference>
<protein>
    <recommendedName>
        <fullName evidence="3">N-acetyltransferase domain-containing protein</fullName>
    </recommendedName>
</protein>
<evidence type="ECO:0000313" key="2">
    <source>
        <dbReference type="Proteomes" id="UP000272690"/>
    </source>
</evidence>
<dbReference type="InterPro" id="IPR016181">
    <property type="entry name" value="Acyl_CoA_acyltransferase"/>
</dbReference>
<dbReference type="AlphaFoldDB" id="A0A3S5ECR4"/>
<dbReference type="GeneID" id="49635320"/>
<dbReference type="Gene3D" id="3.40.630.30">
    <property type="match status" value="1"/>
</dbReference>
<evidence type="ECO:0000313" key="1">
    <source>
        <dbReference type="EMBL" id="VEF42333.1"/>
    </source>
</evidence>
<dbReference type="OrthoDB" id="9792929at2"/>
<gene>
    <name evidence="1" type="ORF">NCTC5906_00904</name>
</gene>
<accession>A0A3S5ECR4</accession>
<evidence type="ECO:0008006" key="3">
    <source>
        <dbReference type="Google" id="ProtNLM"/>
    </source>
</evidence>
<proteinExistence type="predicted"/>